<comment type="caution">
    <text evidence="5">The sequence shown here is derived from an EMBL/GenBank/DDBJ whole genome shotgun (WGS) entry which is preliminary data.</text>
</comment>
<organism evidence="5 6">
    <name type="scientific">Parnassius apollo</name>
    <name type="common">Apollo butterfly</name>
    <name type="synonym">Papilio apollo</name>
    <dbReference type="NCBI Taxonomy" id="110799"/>
    <lineage>
        <taxon>Eukaryota</taxon>
        <taxon>Metazoa</taxon>
        <taxon>Ecdysozoa</taxon>
        <taxon>Arthropoda</taxon>
        <taxon>Hexapoda</taxon>
        <taxon>Insecta</taxon>
        <taxon>Pterygota</taxon>
        <taxon>Neoptera</taxon>
        <taxon>Endopterygota</taxon>
        <taxon>Lepidoptera</taxon>
        <taxon>Glossata</taxon>
        <taxon>Ditrysia</taxon>
        <taxon>Papilionoidea</taxon>
        <taxon>Papilionidae</taxon>
        <taxon>Parnassiinae</taxon>
        <taxon>Parnassini</taxon>
        <taxon>Parnassius</taxon>
        <taxon>Parnassius</taxon>
    </lineage>
</organism>
<evidence type="ECO:0000256" key="2">
    <source>
        <dbReference type="ARBA" id="ARBA00022771"/>
    </source>
</evidence>
<reference evidence="5" key="1">
    <citation type="submission" date="2021-04" db="EMBL/GenBank/DDBJ databases">
        <authorList>
            <person name="Tunstrom K."/>
        </authorList>
    </citation>
    <scope>NUCLEOTIDE SEQUENCE</scope>
</reference>
<dbReference type="GO" id="GO:0008270">
    <property type="term" value="F:zinc ion binding"/>
    <property type="evidence" value="ECO:0007669"/>
    <property type="project" value="UniProtKB-KW"/>
</dbReference>
<feature type="domain" description="FLYWCH-type" evidence="4">
    <location>
        <begin position="15"/>
        <end position="70"/>
    </location>
</feature>
<evidence type="ECO:0000313" key="5">
    <source>
        <dbReference type="EMBL" id="CAG4934016.1"/>
    </source>
</evidence>
<evidence type="ECO:0000259" key="4">
    <source>
        <dbReference type="Pfam" id="PF04500"/>
    </source>
</evidence>
<sequence length="86" mass="9844">MTINIPDGVAYELVDSLRGGHLLLIQDYTFSRTNRSSRLWFCSSKLSSQCKAKVKLSNDKVVSHNLEHNHPPPRYFKTREGTLVKL</sequence>
<evidence type="ECO:0000313" key="6">
    <source>
        <dbReference type="Proteomes" id="UP000691718"/>
    </source>
</evidence>
<dbReference type="Pfam" id="PF04500">
    <property type="entry name" value="FLYWCH"/>
    <property type="match status" value="1"/>
</dbReference>
<dbReference type="Proteomes" id="UP000691718">
    <property type="component" value="Unassembled WGS sequence"/>
</dbReference>
<proteinExistence type="predicted"/>
<name>A0A8S3W0S8_PARAO</name>
<dbReference type="AlphaFoldDB" id="A0A8S3W0S8"/>
<keyword evidence="2" id="KW-0863">Zinc-finger</keyword>
<keyword evidence="3" id="KW-0862">Zinc</keyword>
<dbReference type="EMBL" id="CAJQZP010000031">
    <property type="protein sequence ID" value="CAG4934016.1"/>
    <property type="molecule type" value="Genomic_DNA"/>
</dbReference>
<protein>
    <submittedName>
        <fullName evidence="5">(apollo) hypothetical protein</fullName>
    </submittedName>
</protein>
<evidence type="ECO:0000256" key="1">
    <source>
        <dbReference type="ARBA" id="ARBA00022723"/>
    </source>
</evidence>
<keyword evidence="1" id="KW-0479">Metal-binding</keyword>
<dbReference type="InterPro" id="IPR007588">
    <property type="entry name" value="Znf_FLYWCH"/>
</dbReference>
<keyword evidence="6" id="KW-1185">Reference proteome</keyword>
<evidence type="ECO:0000256" key="3">
    <source>
        <dbReference type="ARBA" id="ARBA00022833"/>
    </source>
</evidence>
<gene>
    <name evidence="5" type="ORF">PAPOLLO_LOCUS761</name>
</gene>
<dbReference type="OrthoDB" id="7490491at2759"/>
<accession>A0A8S3W0S8</accession>